<dbReference type="EMBL" id="OJIN01000169">
    <property type="protein sequence ID" value="SPD74632.1"/>
    <property type="molecule type" value="Genomic_DNA"/>
</dbReference>
<proteinExistence type="predicted"/>
<organism evidence="1">
    <name type="scientific">uncultured Desulfobacterium sp</name>
    <dbReference type="NCBI Taxonomy" id="201089"/>
    <lineage>
        <taxon>Bacteria</taxon>
        <taxon>Pseudomonadati</taxon>
        <taxon>Thermodesulfobacteriota</taxon>
        <taxon>Desulfobacteria</taxon>
        <taxon>Desulfobacterales</taxon>
        <taxon>Desulfobacteriaceae</taxon>
        <taxon>Desulfobacterium</taxon>
        <taxon>environmental samples</taxon>
    </lineage>
</organism>
<dbReference type="AlphaFoldDB" id="A0A445MZ39"/>
<sequence>MSGMRGIKKDVQMPWRVKYKLKADHEGREFDQKIYIIIYILKAMEGI</sequence>
<protein>
    <submittedName>
        <fullName evidence="1">Uncharacterized protein</fullName>
    </submittedName>
</protein>
<gene>
    <name evidence="1" type="ORF">PITCH_A290016</name>
</gene>
<reference evidence="1" key="1">
    <citation type="submission" date="2018-01" db="EMBL/GenBank/DDBJ databases">
        <authorList>
            <person name="Regsiter A."/>
            <person name="William W."/>
        </authorList>
    </citation>
    <scope>NUCLEOTIDE SEQUENCE</scope>
    <source>
        <strain evidence="1">TRIP AH-1</strain>
    </source>
</reference>
<name>A0A445MZ39_9BACT</name>
<accession>A0A445MZ39</accession>
<evidence type="ECO:0000313" key="1">
    <source>
        <dbReference type="EMBL" id="SPD74632.1"/>
    </source>
</evidence>